<keyword evidence="2" id="KW-1185">Reference proteome</keyword>
<accession>A0ABR8Z9K6</accession>
<comment type="caution">
    <text evidence="1">The sequence shown here is derived from an EMBL/GenBank/DDBJ whole genome shotgun (WGS) entry which is preliminary data.</text>
</comment>
<dbReference type="RefSeq" id="WP_191735610.1">
    <property type="nucleotide sequence ID" value="NZ_JACYFS010000001.1"/>
</dbReference>
<gene>
    <name evidence="1" type="ORF">IC610_05710</name>
</gene>
<evidence type="ECO:0008006" key="3">
    <source>
        <dbReference type="Google" id="ProtNLM"/>
    </source>
</evidence>
<dbReference type="Proteomes" id="UP000637299">
    <property type="component" value="Unassembled WGS sequence"/>
</dbReference>
<dbReference type="EMBL" id="JACYFS010000001">
    <property type="protein sequence ID" value="MBD8081921.1"/>
    <property type="molecule type" value="Genomic_DNA"/>
</dbReference>
<sequence length="104" mass="12781">MIIYSREFHQSIEELIRVLYVKEYFGFELDCQLYAEKIYDFVDYNIHKPISRDSPIPFLKFGKKFIVYKANTRTSWYIFFDQKDDQFLINHILNNHSHEFPELM</sequence>
<name>A0ABR8Z9K6_9FLAO</name>
<evidence type="ECO:0000313" key="1">
    <source>
        <dbReference type="EMBL" id="MBD8081921.1"/>
    </source>
</evidence>
<organism evidence="1 2">
    <name type="scientific">Chryseobacterium caseinilyticum</name>
    <dbReference type="NCBI Taxonomy" id="2771428"/>
    <lineage>
        <taxon>Bacteria</taxon>
        <taxon>Pseudomonadati</taxon>
        <taxon>Bacteroidota</taxon>
        <taxon>Flavobacteriia</taxon>
        <taxon>Flavobacteriales</taxon>
        <taxon>Weeksellaceae</taxon>
        <taxon>Chryseobacterium group</taxon>
        <taxon>Chryseobacterium</taxon>
    </lineage>
</organism>
<proteinExistence type="predicted"/>
<evidence type="ECO:0000313" key="2">
    <source>
        <dbReference type="Proteomes" id="UP000637299"/>
    </source>
</evidence>
<reference evidence="1 2" key="1">
    <citation type="submission" date="2020-09" db="EMBL/GenBank/DDBJ databases">
        <title>Genome seq and assembly of Chryseobacterium sp.</title>
        <authorList>
            <person name="Chhetri G."/>
        </authorList>
    </citation>
    <scope>NUCLEOTIDE SEQUENCE [LARGE SCALE GENOMIC DNA]</scope>
    <source>
        <strain evidence="1 2">GCR10</strain>
    </source>
</reference>
<protein>
    <recommendedName>
        <fullName evidence="3">Type II toxin-antitoxin system RelE/ParE family toxin</fullName>
    </recommendedName>
</protein>